<keyword evidence="4" id="KW-1185">Reference proteome</keyword>
<gene>
    <name evidence="3" type="ORF">K7432_002859</name>
</gene>
<organism evidence="3 4">
    <name type="scientific">Basidiobolus ranarum</name>
    <dbReference type="NCBI Taxonomy" id="34480"/>
    <lineage>
        <taxon>Eukaryota</taxon>
        <taxon>Fungi</taxon>
        <taxon>Fungi incertae sedis</taxon>
        <taxon>Zoopagomycota</taxon>
        <taxon>Entomophthoromycotina</taxon>
        <taxon>Basidiobolomycetes</taxon>
        <taxon>Basidiobolales</taxon>
        <taxon>Basidiobolaceae</taxon>
        <taxon>Basidiobolus</taxon>
    </lineage>
</organism>
<dbReference type="Proteomes" id="UP001479436">
    <property type="component" value="Unassembled WGS sequence"/>
</dbReference>
<proteinExistence type="predicted"/>
<reference evidence="3 4" key="1">
    <citation type="submission" date="2023-04" db="EMBL/GenBank/DDBJ databases">
        <title>Genome of Basidiobolus ranarum AG-B5.</title>
        <authorList>
            <person name="Stajich J.E."/>
            <person name="Carter-House D."/>
            <person name="Gryganskyi A."/>
        </authorList>
    </citation>
    <scope>NUCLEOTIDE SEQUENCE [LARGE SCALE GENOMIC DNA]</scope>
    <source>
        <strain evidence="3 4">AG-B5</strain>
    </source>
</reference>
<accession>A0ABR2W732</accession>
<dbReference type="Pfam" id="PF11223">
    <property type="entry name" value="DUF3020"/>
    <property type="match status" value="1"/>
</dbReference>
<name>A0ABR2W732_9FUNG</name>
<evidence type="ECO:0000313" key="4">
    <source>
        <dbReference type="Proteomes" id="UP001479436"/>
    </source>
</evidence>
<protein>
    <recommendedName>
        <fullName evidence="2">DUF3020 domain-containing protein</fullName>
    </recommendedName>
</protein>
<evidence type="ECO:0000259" key="2">
    <source>
        <dbReference type="Pfam" id="PF11223"/>
    </source>
</evidence>
<feature type="domain" description="DUF3020" evidence="2">
    <location>
        <begin position="39"/>
        <end position="87"/>
    </location>
</feature>
<evidence type="ECO:0000313" key="3">
    <source>
        <dbReference type="EMBL" id="KAK9722187.1"/>
    </source>
</evidence>
<dbReference type="EMBL" id="JASJQH010006956">
    <property type="protein sequence ID" value="KAK9722187.1"/>
    <property type="molecule type" value="Genomic_DNA"/>
</dbReference>
<feature type="region of interest" description="Disordered" evidence="1">
    <location>
        <begin position="25"/>
        <end position="55"/>
    </location>
</feature>
<sequence>MTILEENPQLQYLVESSVERQVRAKGLDEAMTEKLRRENRERKKKWREQNEDRNKDNDLRCRVNKRAQKLFGSEESEEKQRWIQDEFNKRQLKRKEKEQRRVSIFAESPITLDKSVISTHKPYAPYTPHTSPHSTPYTPPPTIYTYSQHNVLPPMVKKHSRNITLPPMVNTDQYNSDYPIDAVLSLMELNGAIHNAPNVASH</sequence>
<comment type="caution">
    <text evidence="3">The sequence shown here is derived from an EMBL/GenBank/DDBJ whole genome shotgun (WGS) entry which is preliminary data.</text>
</comment>
<evidence type="ECO:0000256" key="1">
    <source>
        <dbReference type="SAM" id="MobiDB-lite"/>
    </source>
</evidence>
<dbReference type="InterPro" id="IPR021386">
    <property type="entry name" value="SPP41_DUF3020"/>
</dbReference>